<name>A0A6G7Y615_9ACTN</name>
<feature type="compositionally biased region" description="Low complexity" evidence="1">
    <location>
        <begin position="430"/>
        <end position="444"/>
    </location>
</feature>
<dbReference type="AlphaFoldDB" id="A0A6G7Y615"/>
<dbReference type="Proteomes" id="UP000501058">
    <property type="component" value="Chromosome"/>
</dbReference>
<keyword evidence="3" id="KW-1185">Reference proteome</keyword>
<feature type="region of interest" description="Disordered" evidence="1">
    <location>
        <begin position="398"/>
        <end position="450"/>
    </location>
</feature>
<gene>
    <name evidence="2" type="ORF">G7070_08095</name>
</gene>
<dbReference type="EMBL" id="CP049865">
    <property type="protein sequence ID" value="QIK72240.1"/>
    <property type="molecule type" value="Genomic_DNA"/>
</dbReference>
<evidence type="ECO:0000313" key="3">
    <source>
        <dbReference type="Proteomes" id="UP000501058"/>
    </source>
</evidence>
<accession>A0A6G7Y615</accession>
<sequence>MSVDADTLATDRGHAWFLSAEELAATRAKIAKLQQRAERKGFTGLIDVAAVPATRSSTSAGGLPVTVHGFDVTITGEPPRYQGWRFVAAVDAVEGGTILRYPPGSTAEVPNDQIRPGECDHCHTTRVRRSTVLVSHDVTGRLLQVGRSCLKDFLGHNTLPVFLTQDGIANTLGGSLAGTPSAWDVHSVLTYAAAAVEAFGWTPASAFEHGRVPTRDQVRLALVGGRGADQLRDQLAPHLADATARVPRLRDDLLTGLTGSSGYEANLVVVLRGAAVDARHLGLAVSAIPAHQRLQADRQRETARQDAAQTVDYAGRVGEKVTLSGVVRTAMRVEGYTYRSPDQVMLVVDCGTAVAKMTTSAAWAYQVKVGDPLTVTGTVKAHTEWNGIKQTVLTRPKQLDTIPEGAQPSLADAAPPAPWETVPSVRLDGAQAAQRSTTTRTPSRGVAVSH</sequence>
<organism evidence="2 3">
    <name type="scientific">Propioniciclava coleopterorum</name>
    <dbReference type="NCBI Taxonomy" id="2714937"/>
    <lineage>
        <taxon>Bacteria</taxon>
        <taxon>Bacillati</taxon>
        <taxon>Actinomycetota</taxon>
        <taxon>Actinomycetes</taxon>
        <taxon>Propionibacteriales</taxon>
        <taxon>Propionibacteriaceae</taxon>
        <taxon>Propioniciclava</taxon>
    </lineage>
</organism>
<evidence type="ECO:0000256" key="1">
    <source>
        <dbReference type="SAM" id="MobiDB-lite"/>
    </source>
</evidence>
<dbReference type="KEGG" id="prv:G7070_08095"/>
<evidence type="ECO:0000313" key="2">
    <source>
        <dbReference type="EMBL" id="QIK72240.1"/>
    </source>
</evidence>
<proteinExistence type="predicted"/>
<dbReference type="RefSeq" id="WP_166233316.1">
    <property type="nucleotide sequence ID" value="NZ_CP049865.1"/>
</dbReference>
<reference evidence="2 3" key="1">
    <citation type="submission" date="2020-03" db="EMBL/GenBank/DDBJ databases">
        <title>Propioniciclava sp. nov., isolated from Hydrophilus acuminatus.</title>
        <authorList>
            <person name="Hyun D.-W."/>
            <person name="Bae J.-W."/>
        </authorList>
    </citation>
    <scope>NUCLEOTIDE SEQUENCE [LARGE SCALE GENOMIC DNA]</scope>
    <source>
        <strain evidence="2 3">HDW11</strain>
    </source>
</reference>
<protein>
    <submittedName>
        <fullName evidence="2">Uncharacterized protein</fullName>
    </submittedName>
</protein>